<keyword evidence="3" id="KW-0223">Dioxygenase</keyword>
<evidence type="ECO:0000256" key="3">
    <source>
        <dbReference type="ARBA" id="ARBA00022964"/>
    </source>
</evidence>
<dbReference type="PANTHER" id="PTHR24014">
    <property type="entry name" value="2-OXOGLUTARATE AND IRON-DEPENDENT OXYGENASE DOMAIN-CONTAINING PROTEIN 2"/>
    <property type="match status" value="1"/>
</dbReference>
<dbReference type="Pfam" id="PF25238">
    <property type="entry name" value="OGFOD2-like"/>
    <property type="match status" value="1"/>
</dbReference>
<dbReference type="Gene3D" id="2.60.120.620">
    <property type="entry name" value="q2cbj1_9rhob like domain"/>
    <property type="match status" value="1"/>
</dbReference>
<sequence>MSLDQQQPQASLDTDDQIRIQMHREYKQRILSSYQRLHGEIYSLDPASVFVPSFLKAVTPKSEENFKSIMVQAAPGIYTFEMLQPKFCEMLLEEVLHMEKWAHDSNFVYKETQFIILLVIVHFGYCCEICMCAQGFCLYLLSVLFPEVCGSGLDSHHGYVVEYGEYIETDAELYFRGVRCANHMKSPGEEFRTDQRSTHIILHFHVDDSEVTLNVCLGKQFSGGELYFRGVRCANYMKSPGEEEHYDYPHVLGQAVLHRGSHRHGAKAITNGIRANLLMWCRSQLRCRMVKTVQAVQIKHNKCRSSGSCMRDADQADHVGRDANQADYAGRSNKSNNYYNFER</sequence>
<protein>
    <submittedName>
        <fullName evidence="7">(rape) hypothetical protein</fullName>
    </submittedName>
</protein>
<dbReference type="GO" id="GO:0051213">
    <property type="term" value="F:dioxygenase activity"/>
    <property type="evidence" value="ECO:0007669"/>
    <property type="project" value="UniProtKB-KW"/>
</dbReference>
<proteinExistence type="predicted"/>
<evidence type="ECO:0000259" key="6">
    <source>
        <dbReference type="PROSITE" id="PS51471"/>
    </source>
</evidence>
<comment type="cofactor">
    <cofactor evidence="1">
        <name>L-ascorbate</name>
        <dbReference type="ChEBI" id="CHEBI:38290"/>
    </cofactor>
</comment>
<dbReference type="InterPro" id="IPR006620">
    <property type="entry name" value="Pro_4_hyd_alph"/>
</dbReference>
<dbReference type="InterPro" id="IPR005123">
    <property type="entry name" value="Oxoglu/Fe-dep_dioxygenase_dom"/>
</dbReference>
<organism evidence="7">
    <name type="scientific">Brassica napus</name>
    <name type="common">Rape</name>
    <dbReference type="NCBI Taxonomy" id="3708"/>
    <lineage>
        <taxon>Eukaryota</taxon>
        <taxon>Viridiplantae</taxon>
        <taxon>Streptophyta</taxon>
        <taxon>Embryophyta</taxon>
        <taxon>Tracheophyta</taxon>
        <taxon>Spermatophyta</taxon>
        <taxon>Magnoliopsida</taxon>
        <taxon>eudicotyledons</taxon>
        <taxon>Gunneridae</taxon>
        <taxon>Pentapetalae</taxon>
        <taxon>rosids</taxon>
        <taxon>malvids</taxon>
        <taxon>Brassicales</taxon>
        <taxon>Brassicaceae</taxon>
        <taxon>Brassiceae</taxon>
        <taxon>Brassica</taxon>
    </lineage>
</organism>
<name>A0A816M547_BRANA</name>
<reference evidence="7" key="1">
    <citation type="submission" date="2021-01" db="EMBL/GenBank/DDBJ databases">
        <authorList>
            <consortium name="Genoscope - CEA"/>
            <person name="William W."/>
        </authorList>
    </citation>
    <scope>NUCLEOTIDE SEQUENCE</scope>
</reference>
<dbReference type="AlphaFoldDB" id="A0A816M547"/>
<gene>
    <name evidence="7" type="ORF">DARMORV10_C07P20790.1</name>
</gene>
<feature type="domain" description="Fe2OG dioxygenase" evidence="6">
    <location>
        <begin position="180"/>
        <end position="283"/>
    </location>
</feature>
<dbReference type="GO" id="GO:0031418">
    <property type="term" value="F:L-ascorbic acid binding"/>
    <property type="evidence" value="ECO:0007669"/>
    <property type="project" value="InterPro"/>
</dbReference>
<dbReference type="SMART" id="SM00702">
    <property type="entry name" value="P4Hc"/>
    <property type="match status" value="1"/>
</dbReference>
<dbReference type="GO" id="GO:0005506">
    <property type="term" value="F:iron ion binding"/>
    <property type="evidence" value="ECO:0007669"/>
    <property type="project" value="InterPro"/>
</dbReference>
<dbReference type="PANTHER" id="PTHR24014:SF12">
    <property type="entry name" value="FE2OG DIOXYGENASE DOMAIN-CONTAINING PROTEIN"/>
    <property type="match status" value="1"/>
</dbReference>
<accession>A0A816M547</accession>
<dbReference type="PROSITE" id="PS51471">
    <property type="entry name" value="FE2OG_OXY"/>
    <property type="match status" value="1"/>
</dbReference>
<dbReference type="Proteomes" id="UP001295469">
    <property type="component" value="Chromosome C07"/>
</dbReference>
<keyword evidence="2" id="KW-0479">Metal-binding</keyword>
<keyword evidence="4" id="KW-0560">Oxidoreductase</keyword>
<dbReference type="EMBL" id="HG994371">
    <property type="protein sequence ID" value="CAF1978168.1"/>
    <property type="molecule type" value="Genomic_DNA"/>
</dbReference>
<evidence type="ECO:0000256" key="5">
    <source>
        <dbReference type="ARBA" id="ARBA00023004"/>
    </source>
</evidence>
<keyword evidence="5" id="KW-0408">Iron</keyword>
<evidence type="ECO:0000256" key="2">
    <source>
        <dbReference type="ARBA" id="ARBA00022723"/>
    </source>
</evidence>
<dbReference type="GO" id="GO:0016705">
    <property type="term" value="F:oxidoreductase activity, acting on paired donors, with incorporation or reduction of molecular oxygen"/>
    <property type="evidence" value="ECO:0007669"/>
    <property type="project" value="InterPro"/>
</dbReference>
<evidence type="ECO:0000313" key="7">
    <source>
        <dbReference type="EMBL" id="CAF1978168.1"/>
    </source>
</evidence>
<evidence type="ECO:0000256" key="1">
    <source>
        <dbReference type="ARBA" id="ARBA00001961"/>
    </source>
</evidence>
<evidence type="ECO:0000256" key="4">
    <source>
        <dbReference type="ARBA" id="ARBA00023002"/>
    </source>
</evidence>